<dbReference type="RefSeq" id="WP_342300088.1">
    <property type="nucleotide sequence ID" value="NZ_JBCEVZ010000052.1"/>
</dbReference>
<proteinExistence type="predicted"/>
<accession>A0ABU9LZE3</accession>
<dbReference type="Proteomes" id="UP001479606">
    <property type="component" value="Unassembled WGS sequence"/>
</dbReference>
<comment type="caution">
    <text evidence="1">The sequence shown here is derived from an EMBL/GenBank/DDBJ whole genome shotgun (WGS) entry which is preliminary data.</text>
</comment>
<evidence type="ECO:0000313" key="2">
    <source>
        <dbReference type="Proteomes" id="UP001479606"/>
    </source>
</evidence>
<sequence length="415" mass="45988">MPRLSPPLQFALRKAVATRFGQPLRYPSHCDALELELRQNAATGGRRLSPSTLRRFFGLVDKEGGYHLHTLDTLARYAGHADFAAFGQSVSGLAMQETTAPGAGTATDIPELLAMEQLAYPERLLLGYFLGRITRPAQPGGSAAPLALQLATHPAGQEFFVESFVDLAHLTSAFGEVLATYLQHKHTPEAQLFGNSALFLAEFLAEDEPAWRKRLARLLALPVPPEVHAFPRGRRAFAEIVSAWYDAPDHVVPADLLARLHQEAVTVPRTLVPPAPLPAFYNLFPAGYHFLIAEGLFLTGQFPALLDWLALTNREYPELPWLETNVFDQLLRAFQAVAELRTGLISARAPHLHSLFNLETNSWLLDYFQVHIWLVELHFAAGTDAAEETRLRSHIQEFAALYGMPFFETVAGQIG</sequence>
<dbReference type="EMBL" id="JBCEVZ010000052">
    <property type="protein sequence ID" value="MEL5995941.1"/>
    <property type="molecule type" value="Genomic_DNA"/>
</dbReference>
<gene>
    <name evidence="1" type="ORF">AAFH49_17130</name>
</gene>
<protein>
    <submittedName>
        <fullName evidence="1">Uncharacterized protein</fullName>
    </submittedName>
</protein>
<organism evidence="1 2">
    <name type="scientific">Hymenobacter segetis</name>
    <dbReference type="NCBI Taxonomy" id="2025509"/>
    <lineage>
        <taxon>Bacteria</taxon>
        <taxon>Pseudomonadati</taxon>
        <taxon>Bacteroidota</taxon>
        <taxon>Cytophagia</taxon>
        <taxon>Cytophagales</taxon>
        <taxon>Hymenobacteraceae</taxon>
        <taxon>Hymenobacter</taxon>
    </lineage>
</organism>
<evidence type="ECO:0000313" key="1">
    <source>
        <dbReference type="EMBL" id="MEL5995941.1"/>
    </source>
</evidence>
<keyword evidence="2" id="KW-1185">Reference proteome</keyword>
<name>A0ABU9LZE3_9BACT</name>
<reference evidence="1 2" key="1">
    <citation type="journal article" date="2018" name="Arch. Microbiol.">
        <title>Hymenobacter segetis sp. nov., isolated from soil.</title>
        <authorList>
            <person name="Ten L.N."/>
            <person name="Lim S.J."/>
            <person name="Kim B.O."/>
            <person name="Kang I.K."/>
            <person name="Jung H.Y."/>
        </authorList>
    </citation>
    <scope>NUCLEOTIDE SEQUENCE [LARGE SCALE GENOMIC DNA]</scope>
    <source>
        <strain evidence="1 2">S7-3-11</strain>
    </source>
</reference>